<evidence type="ECO:0000256" key="7">
    <source>
        <dbReference type="ARBA" id="ARBA00023136"/>
    </source>
</evidence>
<dbReference type="InterPro" id="IPR015957">
    <property type="entry name" value="CDtoxinA"/>
</dbReference>
<dbReference type="PROSITE" id="PS51257">
    <property type="entry name" value="PROKAR_LIPOPROTEIN"/>
    <property type="match status" value="1"/>
</dbReference>
<keyword evidence="5 11" id="KW-0430">Lectin</keyword>
<evidence type="ECO:0000256" key="8">
    <source>
        <dbReference type="ARBA" id="ARBA00023139"/>
    </source>
</evidence>
<reference evidence="13 14" key="1">
    <citation type="journal article" date="2007" name="J. Bacteriol.">
        <title>The genome sequence of avian pathogenic Escherichia coli strain O1:K1:H7 shares strong similarities with human extraintestinal pathogenic E. coli genomes.</title>
        <authorList>
            <person name="Johnson T.J."/>
            <person name="Kariyawasam S."/>
            <person name="Wannemuehler Y."/>
            <person name="Mangiamele P."/>
            <person name="Johnson S.J."/>
            <person name="Doetkott C."/>
            <person name="Skyberg J.A."/>
            <person name="Lynne A.M."/>
            <person name="Johnson J.R."/>
            <person name="Nolan L.K."/>
        </authorList>
    </citation>
    <scope>NUCLEOTIDE SEQUENCE [LARGE SCALE GENOMIC DNA]</scope>
    <source>
        <strain evidence="13">APEC O1</strain>
    </source>
</reference>
<comment type="subcellular location">
    <subcellularLocation>
        <location evidence="1">Cell outer membrane</location>
        <topology evidence="1">Lipid-anchor</topology>
    </subcellularLocation>
</comment>
<dbReference type="CDD" id="cd23414">
    <property type="entry name" value="beta-trefoil_Ricin_CdtA"/>
    <property type="match status" value="1"/>
</dbReference>
<accession>A0A0H2YYU1</accession>
<evidence type="ECO:0000256" key="5">
    <source>
        <dbReference type="ARBA" id="ARBA00022734"/>
    </source>
</evidence>
<evidence type="ECO:0000256" key="4">
    <source>
        <dbReference type="ARBA" id="ARBA00022729"/>
    </source>
</evidence>
<evidence type="ECO:0000256" key="9">
    <source>
        <dbReference type="ARBA" id="ARBA00023237"/>
    </source>
</evidence>
<dbReference type="Gene3D" id="2.80.10.50">
    <property type="match status" value="1"/>
</dbReference>
<dbReference type="PIRSF" id="PIRSF036516">
    <property type="entry name" value="CDT_A"/>
    <property type="match status" value="1"/>
</dbReference>
<dbReference type="InterPro" id="IPR035992">
    <property type="entry name" value="Ricin_B-like_lectins"/>
</dbReference>
<feature type="compositionally biased region" description="Basic and acidic residues" evidence="12">
    <location>
        <begin position="227"/>
        <end position="237"/>
    </location>
</feature>
<dbReference type="KEGG" id="ecv:APECO1_542"/>
<dbReference type="PRINTS" id="PR01387">
    <property type="entry name" value="CDTOXINA"/>
</dbReference>
<keyword evidence="6" id="KW-0843">Virulence</keyword>
<evidence type="ECO:0000256" key="10">
    <source>
        <dbReference type="ARBA" id="ARBA00023288"/>
    </source>
</evidence>
<keyword evidence="3 11" id="KW-0800">Toxin</keyword>
<keyword evidence="4" id="KW-0732">Signal</keyword>
<dbReference type="RefSeq" id="WP_000358617.1">
    <property type="nucleotide sequence ID" value="NC_008563.1"/>
</dbReference>
<gene>
    <name evidence="13" type="primary">cdtA</name>
    <name evidence="13" type="ORF">APECO1_542</name>
</gene>
<name>A0A0H2YYU1_ECOK1</name>
<evidence type="ECO:0000313" key="14">
    <source>
        <dbReference type="Proteomes" id="UP000008216"/>
    </source>
</evidence>
<keyword evidence="14" id="KW-1185">Reference proteome</keyword>
<evidence type="ECO:0000256" key="2">
    <source>
        <dbReference type="ARBA" id="ARBA00016112"/>
    </source>
</evidence>
<feature type="region of interest" description="Disordered" evidence="12">
    <location>
        <begin position="218"/>
        <end position="237"/>
    </location>
</feature>
<keyword evidence="9" id="KW-0998">Cell outer membrane</keyword>
<dbReference type="PROSITE" id="PS50231">
    <property type="entry name" value="RICIN_B_LECTIN"/>
    <property type="match status" value="1"/>
</dbReference>
<evidence type="ECO:0000256" key="3">
    <source>
        <dbReference type="ARBA" id="ARBA00022656"/>
    </source>
</evidence>
<dbReference type="Pfam" id="PF03498">
    <property type="entry name" value="CDtoxinA"/>
    <property type="match status" value="1"/>
</dbReference>
<proteinExistence type="predicted"/>
<keyword evidence="10" id="KW-0449">Lipoprotein</keyword>
<sequence length="237" mass="25541">MDKKLIAFLCTLIITGCSDGIGDSPSPPGKNVELVGIPGQGVAVASNGTSPTFGSNSTDFPDVSIMSTGGAMLTVWARPVRNWLWGYTPFDSVSFGENRNWKVVDGKDAGTVKFVNVAQGTCMEAFKNGVIHNTCDDNSLSQEFQLLPSTNGNVLIRSSALQTCIRADYLSRTILSPFAFTITLEKCPGAKEETQEMLWAISPPVRAAKPNLIKPELRPFRPLPIPPHDKPDGMEGV</sequence>
<keyword evidence="8" id="KW-0564">Palmitate</keyword>
<dbReference type="GO" id="GO:0090729">
    <property type="term" value="F:toxin activity"/>
    <property type="evidence" value="ECO:0007669"/>
    <property type="project" value="UniProtKB-KW"/>
</dbReference>
<evidence type="ECO:0000256" key="11">
    <source>
        <dbReference type="PIRNR" id="PIRNR036516"/>
    </source>
</evidence>
<comment type="function">
    <text evidence="11">CDTs are cytotoxins.</text>
</comment>
<evidence type="ECO:0000256" key="12">
    <source>
        <dbReference type="SAM" id="MobiDB-lite"/>
    </source>
</evidence>
<evidence type="ECO:0000313" key="13">
    <source>
        <dbReference type="EMBL" id="ABJ00842.1"/>
    </source>
</evidence>
<dbReference type="SUPFAM" id="SSF50370">
    <property type="entry name" value="Ricin B-like lectins"/>
    <property type="match status" value="1"/>
</dbReference>
<dbReference type="InterPro" id="IPR003558">
    <property type="entry name" value="CDtoxinA/C"/>
</dbReference>
<evidence type="ECO:0000256" key="1">
    <source>
        <dbReference type="ARBA" id="ARBA00004459"/>
    </source>
</evidence>
<dbReference type="Proteomes" id="UP000008216">
    <property type="component" value="Chromosome"/>
</dbReference>
<dbReference type="GO" id="GO:0009279">
    <property type="term" value="C:cell outer membrane"/>
    <property type="evidence" value="ECO:0007669"/>
    <property type="project" value="UniProtKB-SubCell"/>
</dbReference>
<keyword evidence="7" id="KW-0472">Membrane</keyword>
<dbReference type="HOGENOM" id="CLU_1076635_0_0_6"/>
<organism evidence="13 14">
    <name type="scientific">Escherichia coli O1:K1 / APEC</name>
    <dbReference type="NCBI Taxonomy" id="405955"/>
    <lineage>
        <taxon>Bacteria</taxon>
        <taxon>Pseudomonadati</taxon>
        <taxon>Pseudomonadota</taxon>
        <taxon>Gammaproteobacteria</taxon>
        <taxon>Enterobacterales</taxon>
        <taxon>Enterobacteriaceae</taxon>
        <taxon>Escherichia</taxon>
    </lineage>
</organism>
<dbReference type="GO" id="GO:0030246">
    <property type="term" value="F:carbohydrate binding"/>
    <property type="evidence" value="ECO:0007669"/>
    <property type="project" value="UniProtKB-UniRule"/>
</dbReference>
<dbReference type="AlphaFoldDB" id="A0A0H2YYU1"/>
<evidence type="ECO:0000256" key="6">
    <source>
        <dbReference type="ARBA" id="ARBA00023026"/>
    </source>
</evidence>
<protein>
    <recommendedName>
        <fullName evidence="2 11">Cytolethal distending toxin subunit A</fullName>
        <shortName evidence="11">CDT A</shortName>
    </recommendedName>
</protein>
<dbReference type="EMBL" id="CP000468">
    <property type="protein sequence ID" value="ABJ00842.1"/>
    <property type="molecule type" value="Genomic_DNA"/>
</dbReference>